<dbReference type="RefSeq" id="WP_204541230.1">
    <property type="nucleotide sequence ID" value="NZ_JAFBFI010000005.1"/>
</dbReference>
<keyword evidence="2" id="KW-1185">Reference proteome</keyword>
<dbReference type="EMBL" id="JAFBFI010000005">
    <property type="protein sequence ID" value="MBM7692227.1"/>
    <property type="molecule type" value="Genomic_DNA"/>
</dbReference>
<proteinExistence type="predicted"/>
<evidence type="ECO:0000313" key="1">
    <source>
        <dbReference type="EMBL" id="MBM7692227.1"/>
    </source>
</evidence>
<organism evidence="1 2">
    <name type="scientific">Peribacillus deserti</name>
    <dbReference type="NCBI Taxonomy" id="673318"/>
    <lineage>
        <taxon>Bacteria</taxon>
        <taxon>Bacillati</taxon>
        <taxon>Bacillota</taxon>
        <taxon>Bacilli</taxon>
        <taxon>Bacillales</taxon>
        <taxon>Bacillaceae</taxon>
        <taxon>Peribacillus</taxon>
    </lineage>
</organism>
<comment type="caution">
    <text evidence="1">The sequence shown here is derived from an EMBL/GenBank/DDBJ whole genome shotgun (WGS) entry which is preliminary data.</text>
</comment>
<accession>A0ABS2QGE8</accession>
<gene>
    <name evidence="1" type="ORF">JOC77_001654</name>
</gene>
<sequence>MNFRKGYLSIVVMLLILVIGCSKSPVDNVEEQFSPAQTDIVSHHDGIGNLTKA</sequence>
<protein>
    <submittedName>
        <fullName evidence="1">Uncharacterized protein</fullName>
    </submittedName>
</protein>
<dbReference type="Proteomes" id="UP000823486">
    <property type="component" value="Unassembled WGS sequence"/>
</dbReference>
<name>A0ABS2QGE8_9BACI</name>
<reference evidence="1 2" key="1">
    <citation type="submission" date="2021-01" db="EMBL/GenBank/DDBJ databases">
        <title>Genomic Encyclopedia of Type Strains, Phase IV (KMG-IV): sequencing the most valuable type-strain genomes for metagenomic binning, comparative biology and taxonomic classification.</title>
        <authorList>
            <person name="Goeker M."/>
        </authorList>
    </citation>
    <scope>NUCLEOTIDE SEQUENCE [LARGE SCALE GENOMIC DNA]</scope>
    <source>
        <strain evidence="1 2">DSM 105482</strain>
    </source>
</reference>
<dbReference type="PROSITE" id="PS51257">
    <property type="entry name" value="PROKAR_LIPOPROTEIN"/>
    <property type="match status" value="1"/>
</dbReference>
<evidence type="ECO:0000313" key="2">
    <source>
        <dbReference type="Proteomes" id="UP000823486"/>
    </source>
</evidence>